<evidence type="ECO:0000256" key="2">
    <source>
        <dbReference type="ARBA" id="ARBA00004430"/>
    </source>
</evidence>
<protein>
    <recommendedName>
        <fullName evidence="12">Radial spoke head 10 homolog B</fullName>
    </recommendedName>
</protein>
<dbReference type="AlphaFoldDB" id="A0A4W4FA68"/>
<keyword evidence="11" id="KW-1185">Reference proteome</keyword>
<evidence type="ECO:0000313" key="10">
    <source>
        <dbReference type="Ensembl" id="ENSEEEP00000020888.2"/>
    </source>
</evidence>
<keyword evidence="5" id="KW-0282">Flagellum</keyword>
<proteinExistence type="predicted"/>
<reference evidence="10" key="3">
    <citation type="submission" date="2020-05" db="EMBL/GenBank/DDBJ databases">
        <title>Electrophorus electricus (electric eel) genome, fEleEle1, primary haplotype.</title>
        <authorList>
            <person name="Myers G."/>
            <person name="Meyer A."/>
            <person name="Fedrigo O."/>
            <person name="Formenti G."/>
            <person name="Rhie A."/>
            <person name="Tracey A."/>
            <person name="Sims Y."/>
            <person name="Jarvis E.D."/>
        </authorList>
    </citation>
    <scope>NUCLEOTIDE SEQUENCE [LARGE SCALE GENOMIC DNA]</scope>
</reference>
<dbReference type="Proteomes" id="UP000314983">
    <property type="component" value="Chromosome 14"/>
</dbReference>
<evidence type="ECO:0000256" key="1">
    <source>
        <dbReference type="ARBA" id="ARBA00004230"/>
    </source>
</evidence>
<sequence length="717" mass="82141">MEREKEKRCDGVTPDTSGVELREGWSASSVISEQPVSQDEGQGDPAEISASMTVSQPSLAPGNADRPHTPPIRVLSEIIVQRYEGDRYGGVFHGEGVAFFQGGHVYKGSFANGLMHGRGEYTWADGLKYEGDFASNIPMGHGTYTWLDGSTYEGEIYHGLRHGVGTHKCAKMSTVYKGQWHQGKRHGKGTIYYNQEVTSWYEGEWQNNRREGFGVLRYPSGNVYEGQWKNNIQNGEGRMRWINLGQQYSGQWVNGVQHGHGKHTWILRRVSGSQYPLRNEYKGEFVQGMRHGNGSFFYASGAEYSGDWKRNKKHGQGKFIFKNGHIYEGEFIDDRMADGGRTQQSLFMNTRTVLDNYSSKQLSGSTSILGSDMVLNIQTLLKQMPESRRDRELRQVEFAIMRHATLLRALYSLYSGLGHNHSPDNTFLLTRLQFWRFLKDCNVHQHGITLAQLDQEVHSPFSAMLLRKYLSCIVIAAYHIYYKHIECSVNVLEVCFSRFMRQNIIPNAKNIKGSLFCHPVHAVIGMKYIDRCWEVYQAWCKANTSALSDQTMTARHFIWMFKVQDLCNKNISSLILSEENPEIYTTTHSNLDLEITFLEFFEALLSCAEVKRICGIRTAQQSQCGLEYLGETVRTLRGERRDSSPLSQWNSPQVYTAEGELERWIHRTHQFFTQTFFPAHEHNLLLTKEVQEEQLRRIGNHKTALDGAKETARYFNN</sequence>
<evidence type="ECO:0000256" key="9">
    <source>
        <dbReference type="SAM" id="MobiDB-lite"/>
    </source>
</evidence>
<feature type="region of interest" description="Disordered" evidence="9">
    <location>
        <begin position="1"/>
        <end position="70"/>
    </location>
</feature>
<dbReference type="GO" id="GO:0031514">
    <property type="term" value="C:motile cilium"/>
    <property type="evidence" value="ECO:0007669"/>
    <property type="project" value="UniProtKB-SubCell"/>
</dbReference>
<dbReference type="PANTHER" id="PTHR46613">
    <property type="entry name" value="RADIAL SPOKE HEAD 10 HOMOLOG B-RELATED"/>
    <property type="match status" value="1"/>
</dbReference>
<dbReference type="STRING" id="8005.ENSEEEP00000020888"/>
<gene>
    <name evidence="10" type="primary">rsph10b</name>
</gene>
<dbReference type="SUPFAM" id="SSF82185">
    <property type="entry name" value="Histone H3 K4-specific methyltransferase SET7/9 N-terminal domain"/>
    <property type="match status" value="3"/>
</dbReference>
<reference evidence="11" key="2">
    <citation type="journal article" date="2017" name="Sci. Adv.">
        <title>A tail of two voltages: Proteomic comparison of the three electric organs of the electric eel.</title>
        <authorList>
            <person name="Traeger L.L."/>
            <person name="Sabat G."/>
            <person name="Barrett-Wilt G.A."/>
            <person name="Wells G.B."/>
            <person name="Sussman M.R."/>
        </authorList>
    </citation>
    <scope>NUCLEOTIDE SEQUENCE [LARGE SCALE GENOMIC DNA]</scope>
</reference>
<evidence type="ECO:0000256" key="3">
    <source>
        <dbReference type="ARBA" id="ARBA00022490"/>
    </source>
</evidence>
<dbReference type="InterPro" id="IPR003409">
    <property type="entry name" value="MORN"/>
</dbReference>
<evidence type="ECO:0000256" key="6">
    <source>
        <dbReference type="ARBA" id="ARBA00023069"/>
    </source>
</evidence>
<dbReference type="PANTHER" id="PTHR46613:SF1">
    <property type="entry name" value="RADIAL SPOKE HEAD 10 HOMOLOG B-RELATED"/>
    <property type="match status" value="1"/>
</dbReference>
<dbReference type="OMA" id="YEGDFVC"/>
<keyword evidence="6" id="KW-0969">Cilium</keyword>
<comment type="subcellular location">
    <subcellularLocation>
        <location evidence="1">Cell projection</location>
        <location evidence="1">Cilium</location>
        <location evidence="1">Flagellum</location>
    </subcellularLocation>
    <subcellularLocation>
        <location evidence="2">Cytoplasm</location>
        <location evidence="2">Cytoskeleton</location>
        <location evidence="2">Cilium axoneme</location>
    </subcellularLocation>
</comment>
<dbReference type="Ensembl" id="ENSEEET00000021121.2">
    <property type="protein sequence ID" value="ENSEEEP00000020888.2"/>
    <property type="gene ID" value="ENSEEEG00000010187.2"/>
</dbReference>
<feature type="compositionally biased region" description="Basic and acidic residues" evidence="9">
    <location>
        <begin position="1"/>
        <end position="10"/>
    </location>
</feature>
<evidence type="ECO:0000256" key="7">
    <source>
        <dbReference type="ARBA" id="ARBA00023212"/>
    </source>
</evidence>
<name>A0A4W4FA68_ELEEL</name>
<organism evidence="10 11">
    <name type="scientific">Electrophorus electricus</name>
    <name type="common">Electric eel</name>
    <name type="synonym">Gymnotus electricus</name>
    <dbReference type="NCBI Taxonomy" id="8005"/>
    <lineage>
        <taxon>Eukaryota</taxon>
        <taxon>Metazoa</taxon>
        <taxon>Chordata</taxon>
        <taxon>Craniata</taxon>
        <taxon>Vertebrata</taxon>
        <taxon>Euteleostomi</taxon>
        <taxon>Actinopterygii</taxon>
        <taxon>Neopterygii</taxon>
        <taxon>Teleostei</taxon>
        <taxon>Ostariophysi</taxon>
        <taxon>Gymnotiformes</taxon>
        <taxon>Gymnotoidei</taxon>
        <taxon>Gymnotidae</taxon>
        <taxon>Electrophorus</taxon>
    </lineage>
</organism>
<keyword evidence="3" id="KW-0963">Cytoplasm</keyword>
<dbReference type="GO" id="GO:0005930">
    <property type="term" value="C:axoneme"/>
    <property type="evidence" value="ECO:0007669"/>
    <property type="project" value="UniProtKB-SubCell"/>
</dbReference>
<dbReference type="GeneTree" id="ENSGT00940000168282"/>
<keyword evidence="8" id="KW-0966">Cell projection</keyword>
<dbReference type="Gene3D" id="2.20.110.10">
    <property type="entry name" value="Histone H3 K4-specific methyltransferase SET7/9 N-terminal domain"/>
    <property type="match status" value="5"/>
</dbReference>
<evidence type="ECO:0000256" key="8">
    <source>
        <dbReference type="ARBA" id="ARBA00023273"/>
    </source>
</evidence>
<dbReference type="SMART" id="SM00698">
    <property type="entry name" value="MORN"/>
    <property type="match status" value="10"/>
</dbReference>
<evidence type="ECO:0008006" key="12">
    <source>
        <dbReference type="Google" id="ProtNLM"/>
    </source>
</evidence>
<evidence type="ECO:0000313" key="11">
    <source>
        <dbReference type="Proteomes" id="UP000314983"/>
    </source>
</evidence>
<evidence type="ECO:0000256" key="5">
    <source>
        <dbReference type="ARBA" id="ARBA00022846"/>
    </source>
</evidence>
<dbReference type="Pfam" id="PF02493">
    <property type="entry name" value="MORN"/>
    <property type="match status" value="9"/>
</dbReference>
<keyword evidence="7" id="KW-0206">Cytoskeleton</keyword>
<accession>A0A4W4FA68</accession>
<feature type="compositionally biased region" description="Polar residues" evidence="9">
    <location>
        <begin position="26"/>
        <end position="40"/>
    </location>
</feature>
<reference evidence="10" key="4">
    <citation type="submission" date="2025-08" db="UniProtKB">
        <authorList>
            <consortium name="Ensembl"/>
        </authorList>
    </citation>
    <scope>IDENTIFICATION</scope>
</reference>
<reference evidence="10" key="5">
    <citation type="submission" date="2025-09" db="UniProtKB">
        <authorList>
            <consortium name="Ensembl"/>
        </authorList>
    </citation>
    <scope>IDENTIFICATION</scope>
</reference>
<reference evidence="11" key="1">
    <citation type="journal article" date="2014" name="Science">
        <title>Nonhuman genetics. Genomic basis for the convergent evolution of electric organs.</title>
        <authorList>
            <person name="Gallant J.R."/>
            <person name="Traeger L.L."/>
            <person name="Volkening J.D."/>
            <person name="Moffett H."/>
            <person name="Chen P.H."/>
            <person name="Novina C.D."/>
            <person name="Phillips G.N.Jr."/>
            <person name="Anand R."/>
            <person name="Wells G.B."/>
            <person name="Pinch M."/>
            <person name="Guth R."/>
            <person name="Unguez G.A."/>
            <person name="Albert J.S."/>
            <person name="Zakon H.H."/>
            <person name="Samanta M.P."/>
            <person name="Sussman M.R."/>
        </authorList>
    </citation>
    <scope>NUCLEOTIDE SEQUENCE [LARGE SCALE GENOMIC DNA]</scope>
</reference>
<keyword evidence="4" id="KW-0677">Repeat</keyword>
<evidence type="ECO:0000256" key="4">
    <source>
        <dbReference type="ARBA" id="ARBA00022737"/>
    </source>
</evidence>